<dbReference type="InterPro" id="IPR032675">
    <property type="entry name" value="LRR_dom_sf"/>
</dbReference>
<dbReference type="Pfam" id="PF23598">
    <property type="entry name" value="LRR_14"/>
    <property type="match status" value="1"/>
</dbReference>
<dbReference type="InterPro" id="IPR055414">
    <property type="entry name" value="LRR_R13L4/SHOC2-like"/>
</dbReference>
<reference evidence="4 5" key="1">
    <citation type="submission" date="2024-09" db="EMBL/GenBank/DDBJ databases">
        <title>Chromosome-scale assembly of Riccia sorocarpa.</title>
        <authorList>
            <person name="Paukszto L."/>
        </authorList>
    </citation>
    <scope>NUCLEOTIDE SEQUENCE [LARGE SCALE GENOMIC DNA]</scope>
    <source>
        <strain evidence="4">LP-2024</strain>
        <tissue evidence="4">Aerial parts of the thallus</tissue>
    </source>
</reference>
<dbReference type="AlphaFoldDB" id="A0ABD3HJW5"/>
<gene>
    <name evidence="4" type="ORF">R1sor_016753</name>
</gene>
<dbReference type="PANTHER" id="PTHR48040:SF13">
    <property type="entry name" value="ABC TRANSPORTER G FAMILY MEMBER 31"/>
    <property type="match status" value="1"/>
</dbReference>
<keyword evidence="5" id="KW-1185">Reference proteome</keyword>
<dbReference type="EMBL" id="JBJQOH010000004">
    <property type="protein sequence ID" value="KAL3690444.1"/>
    <property type="molecule type" value="Genomic_DNA"/>
</dbReference>
<evidence type="ECO:0000256" key="1">
    <source>
        <dbReference type="ARBA" id="ARBA00022737"/>
    </source>
</evidence>
<evidence type="ECO:0000259" key="3">
    <source>
        <dbReference type="Pfam" id="PF23598"/>
    </source>
</evidence>
<feature type="domain" description="Disease resistance R13L4/SHOC-2-like LRR" evidence="3">
    <location>
        <begin position="634"/>
        <end position="744"/>
    </location>
</feature>
<organism evidence="4 5">
    <name type="scientific">Riccia sorocarpa</name>
    <dbReference type="NCBI Taxonomy" id="122646"/>
    <lineage>
        <taxon>Eukaryota</taxon>
        <taxon>Viridiplantae</taxon>
        <taxon>Streptophyta</taxon>
        <taxon>Embryophyta</taxon>
        <taxon>Marchantiophyta</taxon>
        <taxon>Marchantiopsida</taxon>
        <taxon>Marchantiidae</taxon>
        <taxon>Marchantiales</taxon>
        <taxon>Ricciaceae</taxon>
        <taxon>Riccia</taxon>
    </lineage>
</organism>
<dbReference type="InterPro" id="IPR027417">
    <property type="entry name" value="P-loop_NTPase"/>
</dbReference>
<dbReference type="Gene3D" id="3.80.10.10">
    <property type="entry name" value="Ribonuclease Inhibitor"/>
    <property type="match status" value="3"/>
</dbReference>
<name>A0ABD3HJW5_9MARC</name>
<evidence type="ECO:0000256" key="2">
    <source>
        <dbReference type="SAM" id="MobiDB-lite"/>
    </source>
</evidence>
<comment type="caution">
    <text evidence="4">The sequence shown here is derived from an EMBL/GenBank/DDBJ whole genome shotgun (WGS) entry which is preliminary data.</text>
</comment>
<protein>
    <recommendedName>
        <fullName evidence="3">Disease resistance R13L4/SHOC-2-like LRR domain-containing protein</fullName>
    </recommendedName>
</protein>
<evidence type="ECO:0000313" key="4">
    <source>
        <dbReference type="EMBL" id="KAL3690444.1"/>
    </source>
</evidence>
<accession>A0ABD3HJW5</accession>
<feature type="region of interest" description="Disordered" evidence="2">
    <location>
        <begin position="764"/>
        <end position="805"/>
    </location>
</feature>
<sequence length="1028" mass="113954">MINLEDLTIEVKGEQVVRDIFGHLHNLRKFHLVCSSIENNLVESWGKLSNLEYLLLRSKDRTSELKVTWDLQSDPRSLKINLKGQLAPPGIFEPLPMFLMAVERFGLVCEHGSSTAIAMNMINLKHLAVTVHGEQPVQDIFRGLRNLRTFELVCSGLENNLVESLGNMISLEDLTIEVQGQQIVRDTFGHHRKLRKFQLVCSGVENSLVESLGNMINLEDLTILVQGQQAVRDIFGRLENLRRFCLVCSGIENNLVESWGKLSSLEYLLLRSNDRTSELEVKLDLKSVPRSLKIILNGQLAPPGIFEPLPVFLTKVEVFILVCEHGYTVALARNMINLEHLDVTVHGEQPVQDIFRRLRNLRKFKLVCGSMENNLVESLGNMINLEDLTIEIQGQQTVGDAFGHLQKLRKFQLVCSGIENSLEESFGNMVNLEDLSIKIQGQQVVGDIFGYLENLRRFHLVCSGVENNLMRSLGKLTSLEYLDVNSEHENVELAIRMRELQRLDIRLKGQQAGSSILEPLPVVLRKVSELELECEHGAQIAIVRNMIHLKCVKIVVEGSGAVPDVFGGLQTLRQFSLKCHAVEDNLEGSFAALSSLQQLDLRCKTMERFPHVFGCFSTLEQLRISCPSLRALPVVGKFIQLRTLKIFATELQSLPDSVGQLSQLRKLSVFGCNHLTTSPETLGQLSRLVSLKARRCQNFNTLPESAGHLSSLRHLHLEDSGLRFLPDSLKNLSQLRGLGISGCSNLNRSLVAANFPQVEIYDSSGSPGSDCSYDSNSSSGSASDNSNDTNSSSGADPSEESDEELPPFFSNVNYYVDMPPEMKQQGAEGDKLKLSKSISGAFRPGVLTGFLKVQATVARISGYVGQNGIHSPLLTVFESLPFSASLRLSESVDKVTQTKFVHNVMDLVELTSLRNALVGLSGVSGLSTEQRKRLTIAVELVANPSIIFLYAPFIKQVSIKQAFDELLLLKCGGRTIYAGPLGRHSHKLIEYFEGISGTPKIKEGHNPATWVLEVSSVAVGTELGVDFA</sequence>
<dbReference type="SUPFAM" id="SSF52540">
    <property type="entry name" value="P-loop containing nucleoside triphosphate hydrolases"/>
    <property type="match status" value="1"/>
</dbReference>
<dbReference type="SUPFAM" id="SSF52058">
    <property type="entry name" value="L domain-like"/>
    <property type="match status" value="2"/>
</dbReference>
<proteinExistence type="predicted"/>
<dbReference type="SUPFAM" id="SSF52047">
    <property type="entry name" value="RNI-like"/>
    <property type="match status" value="1"/>
</dbReference>
<keyword evidence="1" id="KW-0677">Repeat</keyword>
<feature type="compositionally biased region" description="Low complexity" evidence="2">
    <location>
        <begin position="766"/>
        <end position="796"/>
    </location>
</feature>
<evidence type="ECO:0000313" key="5">
    <source>
        <dbReference type="Proteomes" id="UP001633002"/>
    </source>
</evidence>
<dbReference type="Proteomes" id="UP001633002">
    <property type="component" value="Unassembled WGS sequence"/>
</dbReference>
<dbReference type="PANTHER" id="PTHR48040">
    <property type="entry name" value="PLEIOTROPIC DRUG RESISTANCE PROTEIN 1-LIKE ISOFORM X1"/>
    <property type="match status" value="1"/>
</dbReference>
<dbReference type="Gene3D" id="3.40.50.300">
    <property type="entry name" value="P-loop containing nucleotide triphosphate hydrolases"/>
    <property type="match status" value="1"/>
</dbReference>